<organism evidence="4 5">
    <name type="scientific">Alicyclobacillus cycloheptanicus</name>
    <dbReference type="NCBI Taxonomy" id="1457"/>
    <lineage>
        <taxon>Bacteria</taxon>
        <taxon>Bacillati</taxon>
        <taxon>Bacillota</taxon>
        <taxon>Bacilli</taxon>
        <taxon>Bacillales</taxon>
        <taxon>Alicyclobacillaceae</taxon>
        <taxon>Alicyclobacillus</taxon>
    </lineage>
</organism>
<keyword evidence="2" id="KW-0812">Transmembrane</keyword>
<evidence type="ECO:0000259" key="3">
    <source>
        <dbReference type="PROSITE" id="PS51186"/>
    </source>
</evidence>
<dbReference type="Gene3D" id="3.40.630.30">
    <property type="match status" value="1"/>
</dbReference>
<feature type="region of interest" description="Disordered" evidence="1">
    <location>
        <begin position="252"/>
        <end position="273"/>
    </location>
</feature>
<name>A0ABT9XH81_9BACL</name>
<evidence type="ECO:0000256" key="2">
    <source>
        <dbReference type="SAM" id="Phobius"/>
    </source>
</evidence>
<feature type="transmembrane region" description="Helical" evidence="2">
    <location>
        <begin position="37"/>
        <end position="55"/>
    </location>
</feature>
<feature type="compositionally biased region" description="Low complexity" evidence="1">
    <location>
        <begin position="259"/>
        <end position="273"/>
    </location>
</feature>
<keyword evidence="5" id="KW-1185">Reference proteome</keyword>
<dbReference type="SUPFAM" id="SSF55729">
    <property type="entry name" value="Acyl-CoA N-acyltransferases (Nat)"/>
    <property type="match status" value="1"/>
</dbReference>
<dbReference type="Proteomes" id="UP001232973">
    <property type="component" value="Unassembled WGS sequence"/>
</dbReference>
<gene>
    <name evidence="4" type="ORF">J2S03_001512</name>
</gene>
<dbReference type="InterPro" id="IPR000182">
    <property type="entry name" value="GNAT_dom"/>
</dbReference>
<keyword evidence="2" id="KW-0472">Membrane</keyword>
<dbReference type="RefSeq" id="WP_274454597.1">
    <property type="nucleotide sequence ID" value="NZ_CP067097.1"/>
</dbReference>
<dbReference type="PROSITE" id="PS51186">
    <property type="entry name" value="GNAT"/>
    <property type="match status" value="1"/>
</dbReference>
<feature type="region of interest" description="Disordered" evidence="1">
    <location>
        <begin position="74"/>
        <end position="99"/>
    </location>
</feature>
<dbReference type="EMBL" id="JAUSTP010000009">
    <property type="protein sequence ID" value="MDQ0189667.1"/>
    <property type="molecule type" value="Genomic_DNA"/>
</dbReference>
<dbReference type="InterPro" id="IPR016181">
    <property type="entry name" value="Acyl_CoA_acyltransferase"/>
</dbReference>
<feature type="domain" description="N-acetyltransferase" evidence="3">
    <location>
        <begin position="108"/>
        <end position="268"/>
    </location>
</feature>
<protein>
    <submittedName>
        <fullName evidence="4">GNAT superfamily N-acetyltransferase</fullName>
    </submittedName>
</protein>
<evidence type="ECO:0000313" key="5">
    <source>
        <dbReference type="Proteomes" id="UP001232973"/>
    </source>
</evidence>
<comment type="caution">
    <text evidence="4">The sequence shown here is derived from an EMBL/GenBank/DDBJ whole genome shotgun (WGS) entry which is preliminary data.</text>
</comment>
<dbReference type="Pfam" id="PF00583">
    <property type="entry name" value="Acetyltransf_1"/>
    <property type="match status" value="1"/>
</dbReference>
<sequence>MSRRVAQRIVTVLSIAALAVGFVGFVVYRARTAKPPLAIDVLFAYGAVFTLFLFFDTIGRQAVRLRVESDRARVRPAPRPGVGGREVAPVGRPGSAGRPSVTVAERDVRVERVTADHAAALQTQMDAAVRELGALADRRPQVDAQGHVVELRASEWIDGENRFPFFIFAEEACVGCCLLERTGGAFDIQLMYIEPVYRRRHVASHAVARIVAFARMAGVERQMTISVTDVNHRGRRFVEACGFRPVLDDEGAASEGAEEAVPPAADAVGAPGSDAVGATGSTRWMFPLRE</sequence>
<keyword evidence="2" id="KW-1133">Transmembrane helix</keyword>
<evidence type="ECO:0000256" key="1">
    <source>
        <dbReference type="SAM" id="MobiDB-lite"/>
    </source>
</evidence>
<reference evidence="4 5" key="1">
    <citation type="submission" date="2023-07" db="EMBL/GenBank/DDBJ databases">
        <title>Genomic Encyclopedia of Type Strains, Phase IV (KMG-IV): sequencing the most valuable type-strain genomes for metagenomic binning, comparative biology and taxonomic classification.</title>
        <authorList>
            <person name="Goeker M."/>
        </authorList>
    </citation>
    <scope>NUCLEOTIDE SEQUENCE [LARGE SCALE GENOMIC DNA]</scope>
    <source>
        <strain evidence="4 5">DSM 4006</strain>
    </source>
</reference>
<accession>A0ABT9XH81</accession>
<feature type="transmembrane region" description="Helical" evidence="2">
    <location>
        <begin position="12"/>
        <end position="31"/>
    </location>
</feature>
<proteinExistence type="predicted"/>
<evidence type="ECO:0000313" key="4">
    <source>
        <dbReference type="EMBL" id="MDQ0189667.1"/>
    </source>
</evidence>